<dbReference type="Proteomes" id="UP000644507">
    <property type="component" value="Unassembled WGS sequence"/>
</dbReference>
<feature type="signal peptide" evidence="1">
    <location>
        <begin position="1"/>
        <end position="24"/>
    </location>
</feature>
<evidence type="ECO:0000313" key="2">
    <source>
        <dbReference type="EMBL" id="GHC66625.1"/>
    </source>
</evidence>
<evidence type="ECO:0000256" key="1">
    <source>
        <dbReference type="SAM" id="SignalP"/>
    </source>
</evidence>
<sequence>MFTMKKSYSPFIFLAACGLTSLNAQTSTFYFTAEVDSYTSFSEQWDEYPTSFVTTPRGSAENVSGSIRIDYATPDYAPFDPSQGRYVSGLYRTPAYTEPGNPETNLTDFAFSLHNDSGDVFSDAFAPKATLTESNEIVFYSPSAIVYDNTKETLNIAGFDIPVGSDVIHLTSWQQISSTRGYLNREIHLLLVDQGGNALSDDLLPETFNLEDFDAANLVYEDKGHTGAGTFAYYNEERSLTATLTQFSTIPEPSSALLLALTLPALLIRRR</sequence>
<keyword evidence="3" id="KW-1185">Reference proteome</keyword>
<dbReference type="PROSITE" id="PS51257">
    <property type="entry name" value="PROKAR_LIPOPROTEIN"/>
    <property type="match status" value="1"/>
</dbReference>
<organism evidence="2 3">
    <name type="scientific">Roseibacillus persicicus</name>
    <dbReference type="NCBI Taxonomy" id="454148"/>
    <lineage>
        <taxon>Bacteria</taxon>
        <taxon>Pseudomonadati</taxon>
        <taxon>Verrucomicrobiota</taxon>
        <taxon>Verrucomicrobiia</taxon>
        <taxon>Verrucomicrobiales</taxon>
        <taxon>Verrucomicrobiaceae</taxon>
        <taxon>Roseibacillus</taxon>
    </lineage>
</organism>
<evidence type="ECO:0008006" key="4">
    <source>
        <dbReference type="Google" id="ProtNLM"/>
    </source>
</evidence>
<dbReference type="AlphaFoldDB" id="A0A918U1V0"/>
<evidence type="ECO:0000313" key="3">
    <source>
        <dbReference type="Proteomes" id="UP000644507"/>
    </source>
</evidence>
<protein>
    <recommendedName>
        <fullName evidence="4">PEP-CTERM protein-sorting domain-containing protein</fullName>
    </recommendedName>
</protein>
<reference evidence="2" key="2">
    <citation type="submission" date="2020-09" db="EMBL/GenBank/DDBJ databases">
        <authorList>
            <person name="Sun Q."/>
            <person name="Kim S."/>
        </authorList>
    </citation>
    <scope>NUCLEOTIDE SEQUENCE</scope>
    <source>
        <strain evidence="2">KCTC 12988</strain>
    </source>
</reference>
<gene>
    <name evidence="2" type="ORF">GCM10007100_38200</name>
</gene>
<comment type="caution">
    <text evidence="2">The sequence shown here is derived from an EMBL/GenBank/DDBJ whole genome shotgun (WGS) entry which is preliminary data.</text>
</comment>
<reference evidence="2" key="1">
    <citation type="journal article" date="2014" name="Int. J. Syst. Evol. Microbiol.">
        <title>Complete genome sequence of Corynebacterium casei LMG S-19264T (=DSM 44701T), isolated from a smear-ripened cheese.</title>
        <authorList>
            <consortium name="US DOE Joint Genome Institute (JGI-PGF)"/>
            <person name="Walter F."/>
            <person name="Albersmeier A."/>
            <person name="Kalinowski J."/>
            <person name="Ruckert C."/>
        </authorList>
    </citation>
    <scope>NUCLEOTIDE SEQUENCE</scope>
    <source>
        <strain evidence="2">KCTC 12988</strain>
    </source>
</reference>
<dbReference type="EMBL" id="BMXI01000021">
    <property type="protein sequence ID" value="GHC66625.1"/>
    <property type="molecule type" value="Genomic_DNA"/>
</dbReference>
<name>A0A918U1V0_9BACT</name>
<feature type="chain" id="PRO_5037874291" description="PEP-CTERM protein-sorting domain-containing protein" evidence="1">
    <location>
        <begin position="25"/>
        <end position="271"/>
    </location>
</feature>
<proteinExistence type="predicted"/>
<keyword evidence="1" id="KW-0732">Signal</keyword>
<accession>A0A918U1V0</accession>